<accession>A0A5S5CFE6</accession>
<proteinExistence type="predicted"/>
<reference evidence="2 3" key="1">
    <citation type="submission" date="2019-07" db="EMBL/GenBank/DDBJ databases">
        <title>Genomic Encyclopedia of Type Strains, Phase III (KMG-III): the genomes of soil and plant-associated and newly described type strains.</title>
        <authorList>
            <person name="Whitman W."/>
        </authorList>
    </citation>
    <scope>NUCLEOTIDE SEQUENCE [LARGE SCALE GENOMIC DNA]</scope>
    <source>
        <strain evidence="2 3">BL24</strain>
    </source>
</reference>
<dbReference type="EMBL" id="VNHS01000003">
    <property type="protein sequence ID" value="TYP76723.1"/>
    <property type="molecule type" value="Genomic_DNA"/>
</dbReference>
<gene>
    <name evidence="2" type="ORF">BCM02_103387</name>
</gene>
<evidence type="ECO:0000313" key="3">
    <source>
        <dbReference type="Proteomes" id="UP000323257"/>
    </source>
</evidence>
<feature type="region of interest" description="Disordered" evidence="1">
    <location>
        <begin position="15"/>
        <end position="57"/>
    </location>
</feature>
<feature type="compositionally biased region" description="Basic and acidic residues" evidence="1">
    <location>
        <begin position="20"/>
        <end position="36"/>
    </location>
</feature>
<protein>
    <submittedName>
        <fullName evidence="2">Uncharacterized protein</fullName>
    </submittedName>
</protein>
<organism evidence="2 3">
    <name type="scientific">Paenibacillus methanolicus</name>
    <dbReference type="NCBI Taxonomy" id="582686"/>
    <lineage>
        <taxon>Bacteria</taxon>
        <taxon>Bacillati</taxon>
        <taxon>Bacillota</taxon>
        <taxon>Bacilli</taxon>
        <taxon>Bacillales</taxon>
        <taxon>Paenibacillaceae</taxon>
        <taxon>Paenibacillus</taxon>
    </lineage>
</organism>
<name>A0A5S5CFE6_9BACL</name>
<keyword evidence="3" id="KW-1185">Reference proteome</keyword>
<evidence type="ECO:0000256" key="1">
    <source>
        <dbReference type="SAM" id="MobiDB-lite"/>
    </source>
</evidence>
<comment type="caution">
    <text evidence="2">The sequence shown here is derived from an EMBL/GenBank/DDBJ whole genome shotgun (WGS) entry which is preliminary data.</text>
</comment>
<evidence type="ECO:0000313" key="2">
    <source>
        <dbReference type="EMBL" id="TYP76723.1"/>
    </source>
</evidence>
<dbReference type="AlphaFoldDB" id="A0A5S5CFE6"/>
<sequence>MEPVSESLWGTVRCSTADGYDDKSQDQGKPSIDKAKRLSPSFSGALRSEEMQDDLYA</sequence>
<dbReference type="Proteomes" id="UP000323257">
    <property type="component" value="Unassembled WGS sequence"/>
</dbReference>